<keyword evidence="3 4" id="KW-0287">Flowering</keyword>
<evidence type="ECO:0000256" key="3">
    <source>
        <dbReference type="ARBA" id="ARBA00023089"/>
    </source>
</evidence>
<keyword evidence="2 4" id="KW-0221">Differentiation</keyword>
<dbReference type="AlphaFoldDB" id="A0AA38KZI1"/>
<keyword evidence="4" id="KW-0217">Developmental protein</keyword>
<name>A0AA38KZI1_TAXCH</name>
<keyword evidence="5" id="KW-1133">Transmembrane helix</keyword>
<evidence type="ECO:0000313" key="6">
    <source>
        <dbReference type="EMBL" id="KAH9310984.1"/>
    </source>
</evidence>
<evidence type="ECO:0000256" key="5">
    <source>
        <dbReference type="SAM" id="Phobius"/>
    </source>
</evidence>
<evidence type="ECO:0000256" key="2">
    <source>
        <dbReference type="ARBA" id="ARBA00022782"/>
    </source>
</evidence>
<gene>
    <name evidence="6" type="ORF">KI387_026019</name>
</gene>
<dbReference type="EMBL" id="JAHRHJ020000006">
    <property type="protein sequence ID" value="KAH9310984.1"/>
    <property type="molecule type" value="Genomic_DNA"/>
</dbReference>
<dbReference type="Proteomes" id="UP000824469">
    <property type="component" value="Unassembled WGS sequence"/>
</dbReference>
<evidence type="ECO:0000256" key="1">
    <source>
        <dbReference type="ARBA" id="ARBA00008956"/>
    </source>
</evidence>
<feature type="transmembrane region" description="Helical" evidence="5">
    <location>
        <begin position="145"/>
        <end position="164"/>
    </location>
</feature>
<feature type="non-terminal residue" evidence="6">
    <location>
        <position position="1"/>
    </location>
</feature>
<keyword evidence="5" id="KW-0812">Transmembrane</keyword>
<accession>A0AA38KZI1</accession>
<dbReference type="Pfam" id="PF07899">
    <property type="entry name" value="Frigida"/>
    <property type="match status" value="3"/>
</dbReference>
<dbReference type="GO" id="GO:0030154">
    <property type="term" value="P:cell differentiation"/>
    <property type="evidence" value="ECO:0007669"/>
    <property type="project" value="UniProtKB-KW"/>
</dbReference>
<comment type="caution">
    <text evidence="6">The sequence shown here is derived from an EMBL/GenBank/DDBJ whole genome shotgun (WGS) entry which is preliminary data.</text>
</comment>
<dbReference type="PANTHER" id="PTHR31791:SF4">
    <property type="entry name" value="FRIGIDA-LIKE PROTEIN 3"/>
    <property type="match status" value="1"/>
</dbReference>
<keyword evidence="7" id="KW-1185">Reference proteome</keyword>
<reference evidence="6 7" key="1">
    <citation type="journal article" date="2021" name="Nat. Plants">
        <title>The Taxus genome provides insights into paclitaxel biosynthesis.</title>
        <authorList>
            <person name="Xiong X."/>
            <person name="Gou J."/>
            <person name="Liao Q."/>
            <person name="Li Y."/>
            <person name="Zhou Q."/>
            <person name="Bi G."/>
            <person name="Li C."/>
            <person name="Du R."/>
            <person name="Wang X."/>
            <person name="Sun T."/>
            <person name="Guo L."/>
            <person name="Liang H."/>
            <person name="Lu P."/>
            <person name="Wu Y."/>
            <person name="Zhang Z."/>
            <person name="Ro D.K."/>
            <person name="Shang Y."/>
            <person name="Huang S."/>
            <person name="Yan J."/>
        </authorList>
    </citation>
    <scope>NUCLEOTIDE SEQUENCE [LARGE SCALE GENOMIC DNA]</scope>
    <source>
        <strain evidence="6">Ta-2019</strain>
    </source>
</reference>
<evidence type="ECO:0000313" key="7">
    <source>
        <dbReference type="Proteomes" id="UP000824469"/>
    </source>
</evidence>
<proteinExistence type="inferred from homology"/>
<evidence type="ECO:0000256" key="4">
    <source>
        <dbReference type="RuleBase" id="RU364012"/>
    </source>
</evidence>
<organism evidence="6 7">
    <name type="scientific">Taxus chinensis</name>
    <name type="common">Chinese yew</name>
    <name type="synonym">Taxus wallichiana var. chinensis</name>
    <dbReference type="NCBI Taxonomy" id="29808"/>
    <lineage>
        <taxon>Eukaryota</taxon>
        <taxon>Viridiplantae</taxon>
        <taxon>Streptophyta</taxon>
        <taxon>Embryophyta</taxon>
        <taxon>Tracheophyta</taxon>
        <taxon>Spermatophyta</taxon>
        <taxon>Pinopsida</taxon>
        <taxon>Pinidae</taxon>
        <taxon>Conifers II</taxon>
        <taxon>Cupressales</taxon>
        <taxon>Taxaceae</taxon>
        <taxon>Taxus</taxon>
    </lineage>
</organism>
<sequence length="208" mass="23694">MDSEGVWKYMAEHRRDVQAVTVEMRPALESVVDPARLVLEAIEDPIMGEDHPIVARVLRSGLRPLQINGSQRLLDGELANAKLLEVQAFLQLLATFGIVAEFERDFLRKLVMSVSWRKYIAKLCGALGLLEIMPCAWSLTRYIYVMPIGVVLSFFDLENLLFLYRMDSEGVWKYMAEHKRDVQAVTVEMRPTLESAVDPARLVLEAIE</sequence>
<comment type="similarity">
    <text evidence="1 4">Belongs to the Frigida family.</text>
</comment>
<dbReference type="PANTHER" id="PTHR31791">
    <property type="entry name" value="FRIGIDA-LIKE PROTEIN 3-RELATED"/>
    <property type="match status" value="1"/>
</dbReference>
<dbReference type="InterPro" id="IPR012474">
    <property type="entry name" value="Frigida"/>
</dbReference>
<protein>
    <recommendedName>
        <fullName evidence="4">FRIGIDA-like protein</fullName>
    </recommendedName>
</protein>
<keyword evidence="5" id="KW-0472">Membrane</keyword>